<evidence type="ECO:0008006" key="3">
    <source>
        <dbReference type="Google" id="ProtNLM"/>
    </source>
</evidence>
<comment type="caution">
    <text evidence="2">The sequence shown here is derived from an EMBL/GenBank/DDBJ whole genome shotgun (WGS) entry which is preliminary data.</text>
</comment>
<accession>A0A3V5UWR1</accession>
<gene>
    <name evidence="2" type="ORF">CHP00_01215</name>
    <name evidence="1" type="ORF">DQC50_23295</name>
</gene>
<proteinExistence type="predicted"/>
<dbReference type="EMBL" id="AAKOJH010000001">
    <property type="protein sequence ID" value="ECT9437513.1"/>
    <property type="molecule type" value="Genomic_DNA"/>
</dbReference>
<reference evidence="2" key="2">
    <citation type="submission" date="2018-07" db="EMBL/GenBank/DDBJ databases">
        <authorList>
            <consortium name="PulseNet: The National Subtyping Network for Foodborne Disease Surveillance"/>
            <person name="Tarr C.L."/>
            <person name="Trees E."/>
            <person name="Katz L.S."/>
            <person name="Carleton-Romer H.A."/>
            <person name="Stroika S."/>
            <person name="Kucerova Z."/>
            <person name="Roache K.F."/>
            <person name="Sabol A.L."/>
            <person name="Besser J."/>
            <person name="Gerner-Smidt P."/>
        </authorList>
    </citation>
    <scope>NUCLEOTIDE SEQUENCE</scope>
    <source>
        <strain evidence="2">PNUSAS018743</strain>
    </source>
</reference>
<evidence type="ECO:0000313" key="1">
    <source>
        <dbReference type="EMBL" id="EBW7231962.1"/>
    </source>
</evidence>
<sequence>MYCHFISLRTLPVLKILTAKGRECSLGVLHTDLDELLVNYNNERIHQGKMGCGLTPMKTLPDEKRIRAKKNLN</sequence>
<dbReference type="AlphaFoldDB" id="A0A3V5UWR1"/>
<evidence type="ECO:0000313" key="2">
    <source>
        <dbReference type="EMBL" id="ECT9437513.1"/>
    </source>
</evidence>
<dbReference type="EMBL" id="AAHJBI010000102">
    <property type="protein sequence ID" value="EBW7231962.1"/>
    <property type="molecule type" value="Genomic_DNA"/>
</dbReference>
<protein>
    <recommendedName>
        <fullName evidence="3">Integrase</fullName>
    </recommendedName>
</protein>
<name>A0A3V5UWR1_SALET</name>
<reference evidence="1" key="1">
    <citation type="submission" date="2018-06" db="EMBL/GenBank/DDBJ databases">
        <authorList>
            <person name="Ashton P.M."/>
            <person name="Dallman T."/>
            <person name="Nair S."/>
            <person name="De Pinna E."/>
            <person name="Peters T."/>
            <person name="Grant K."/>
        </authorList>
    </citation>
    <scope>NUCLEOTIDE SEQUENCE</scope>
    <source>
        <strain evidence="1">388684</strain>
    </source>
</reference>
<organism evidence="2">
    <name type="scientific">Salmonella enterica subsp. enterica serovar Eastbourne</name>
    <dbReference type="NCBI Taxonomy" id="486993"/>
    <lineage>
        <taxon>Bacteria</taxon>
        <taxon>Pseudomonadati</taxon>
        <taxon>Pseudomonadota</taxon>
        <taxon>Gammaproteobacteria</taxon>
        <taxon>Enterobacterales</taxon>
        <taxon>Enterobacteriaceae</taxon>
        <taxon>Salmonella</taxon>
    </lineage>
</organism>